<feature type="transmembrane region" description="Helical" evidence="1">
    <location>
        <begin position="40"/>
        <end position="61"/>
    </location>
</feature>
<feature type="domain" description="Lnb N-terminal periplasmic" evidence="2">
    <location>
        <begin position="130"/>
        <end position="282"/>
    </location>
</feature>
<dbReference type="Pfam" id="PF13387">
    <property type="entry name" value="Lnb_N"/>
    <property type="match status" value="1"/>
</dbReference>
<protein>
    <submittedName>
        <fullName evidence="3">DUF4105 domain-containing protein</fullName>
    </submittedName>
</protein>
<name>A0AA42LJ94_9GAMM</name>
<keyword evidence="1" id="KW-0812">Transmembrane</keyword>
<dbReference type="AlphaFoldDB" id="A0AA42LJ94"/>
<accession>A0AA42LJ94</accession>
<comment type="caution">
    <text evidence="3">The sequence shown here is derived from an EMBL/GenBank/DDBJ whole genome shotgun (WGS) entry which is preliminary data.</text>
</comment>
<keyword evidence="1" id="KW-1133">Transmembrane helix</keyword>
<organism evidence="3 4">
    <name type="scientific">Ectopseudomonas toyotomiensis</name>
    <dbReference type="NCBI Taxonomy" id="554344"/>
    <lineage>
        <taxon>Bacteria</taxon>
        <taxon>Pseudomonadati</taxon>
        <taxon>Pseudomonadota</taxon>
        <taxon>Gammaproteobacteria</taxon>
        <taxon>Pseudomonadales</taxon>
        <taxon>Pseudomonadaceae</taxon>
        <taxon>Ectopseudomonas</taxon>
    </lineage>
</organism>
<evidence type="ECO:0000259" key="2">
    <source>
        <dbReference type="Pfam" id="PF13387"/>
    </source>
</evidence>
<proteinExistence type="predicted"/>
<keyword evidence="1" id="KW-0472">Membrane</keyword>
<dbReference type="Proteomes" id="UP001161137">
    <property type="component" value="Unassembled WGS sequence"/>
</dbReference>
<dbReference type="RefSeq" id="WP_003464273.1">
    <property type="nucleotide sequence ID" value="NZ_JACFYY010000023.1"/>
</dbReference>
<dbReference type="GeneID" id="300419033"/>
<dbReference type="EMBL" id="JAOCDH010000035">
    <property type="protein sequence ID" value="MDH0704177.1"/>
    <property type="molecule type" value="Genomic_DNA"/>
</dbReference>
<gene>
    <name evidence="3" type="ORF">N5D41_22115</name>
</gene>
<evidence type="ECO:0000313" key="4">
    <source>
        <dbReference type="Proteomes" id="UP001161137"/>
    </source>
</evidence>
<evidence type="ECO:0000313" key="3">
    <source>
        <dbReference type="EMBL" id="MDH0704177.1"/>
    </source>
</evidence>
<reference evidence="3" key="1">
    <citation type="submission" date="2022-09" db="EMBL/GenBank/DDBJ databases">
        <title>Intensive care unit water sources are persistently colonized with multi-drug resistant bacteria and are the site of extensive horizontal gene transfer of antibiotic resistance genes.</title>
        <authorList>
            <person name="Diorio-Toth L."/>
        </authorList>
    </citation>
    <scope>NUCLEOTIDE SEQUENCE</scope>
    <source>
        <strain evidence="3">GD03863</strain>
    </source>
</reference>
<dbReference type="InterPro" id="IPR025178">
    <property type="entry name" value="Lnb_N"/>
</dbReference>
<feature type="transmembrane region" description="Helical" evidence="1">
    <location>
        <begin position="66"/>
        <end position="83"/>
    </location>
</feature>
<evidence type="ECO:0000256" key="1">
    <source>
        <dbReference type="SAM" id="Phobius"/>
    </source>
</evidence>
<sequence length="351" mass="40473">MKRPHLMLRLLTRLLLTLLIPLTTSWGALALDYRLNWPPLAGYALVALWCLLGVLTLVLLWRRPPLWALSIHLLAFAVLLAWWHSLQPSNQRAWADDVARMTQGRVVDEQLLLDNVRNFDWRSDEDYDIAWESRSYDLRQLASVDLLTSYWGMPAIAHILVSFGFEDGRYLVFTVETRKEKGERYSELGGFFKEFELSIVATDERDAVRVRTNVRDEDVYLYRIDMPRPVMRELLLSYVEQANTLVERPRFYNTLTANCTTIVFDMVQSIIGGLPVDHRLLLTGYLPGYVQDIGGLQQGYSLDALRNRGRITGRARQADEAADFSRQIRQGVPGWAVETKTNNDERPGREE</sequence>